<dbReference type="AlphaFoldDB" id="A0A1T4K467"/>
<dbReference type="NCBIfam" id="TIGR02829">
    <property type="entry name" value="spore_III_AE"/>
    <property type="match status" value="1"/>
</dbReference>
<feature type="transmembrane region" description="Helical" evidence="1">
    <location>
        <begin position="283"/>
        <end position="305"/>
    </location>
</feature>
<evidence type="ECO:0000313" key="3">
    <source>
        <dbReference type="EMBL" id="SJZ37216.1"/>
    </source>
</evidence>
<proteinExistence type="predicted"/>
<dbReference type="EMBL" id="FUWV01000001">
    <property type="protein sequence ID" value="SJZ37216.1"/>
    <property type="molecule type" value="Genomic_DNA"/>
</dbReference>
<evidence type="ECO:0000313" key="4">
    <source>
        <dbReference type="Proteomes" id="UP000196365"/>
    </source>
</evidence>
<sequence length="393" mass="43193">MKKFIFILLIILLFIPTIAMAKEENQEENINLGQLVDELLNQIDIYDVENIIGNINEDVEGYLPKFNVRDMISSIAKGELNFNMKDFFTGIGKYLFNEVNTNINLLLRIILLSIICAILQNFQNTFDNTVSELAFNIVYMIILVMAIQSFTISIQIGIDVIDKMVTFMQALLPILLSLLTSMGSITSSALFKPLVILTVSTLSTFIKNIIIPMIFCGGILNLINHISEKIQISKLSGLLKQTSIVLLGFVMTVFVGVISIQGIASSSFDGITARTAKYAIDNFVPVIGGFLSEAADTVMGCSLLIKNAIGIIGLIFLFIIMLFPIIKILSIIIIYKISAAIIEPIADGRIVNSLNDISKSLTLILASIISVGIMFFLVITIIIGTGNATVMMR</sequence>
<dbReference type="OrthoDB" id="1706761at2"/>
<evidence type="ECO:0000256" key="1">
    <source>
        <dbReference type="SAM" id="Phobius"/>
    </source>
</evidence>
<feature type="transmembrane region" description="Helical" evidence="1">
    <location>
        <begin position="244"/>
        <end position="263"/>
    </location>
</feature>
<protein>
    <submittedName>
        <fullName evidence="3">Stage III sporulation protein AE</fullName>
    </submittedName>
</protein>
<keyword evidence="1" id="KW-1133">Transmembrane helix</keyword>
<feature type="signal peptide" evidence="2">
    <location>
        <begin position="1"/>
        <end position="21"/>
    </location>
</feature>
<evidence type="ECO:0000256" key="2">
    <source>
        <dbReference type="SAM" id="SignalP"/>
    </source>
</evidence>
<gene>
    <name evidence="3" type="ORF">SAMN02745973_00332</name>
</gene>
<dbReference type="Proteomes" id="UP000196365">
    <property type="component" value="Unassembled WGS sequence"/>
</dbReference>
<feature type="transmembrane region" description="Helical" evidence="1">
    <location>
        <begin position="361"/>
        <end position="383"/>
    </location>
</feature>
<feature type="transmembrane region" description="Helical" evidence="1">
    <location>
        <begin position="137"/>
        <end position="158"/>
    </location>
</feature>
<name>A0A1T4K467_9FIRM</name>
<organism evidence="3 4">
    <name type="scientific">Garciella nitratireducens DSM 15102</name>
    <dbReference type="NCBI Taxonomy" id="1121911"/>
    <lineage>
        <taxon>Bacteria</taxon>
        <taxon>Bacillati</taxon>
        <taxon>Bacillota</taxon>
        <taxon>Clostridia</taxon>
        <taxon>Eubacteriales</taxon>
        <taxon>Eubacteriaceae</taxon>
        <taxon>Garciella</taxon>
    </lineage>
</organism>
<accession>A0A1T4K467</accession>
<feature type="chain" id="PRO_5012504470" evidence="2">
    <location>
        <begin position="22"/>
        <end position="393"/>
    </location>
</feature>
<keyword evidence="2" id="KW-0732">Signal</keyword>
<reference evidence="3 4" key="1">
    <citation type="submission" date="2017-02" db="EMBL/GenBank/DDBJ databases">
        <authorList>
            <person name="Peterson S.W."/>
        </authorList>
    </citation>
    <scope>NUCLEOTIDE SEQUENCE [LARGE SCALE GENOMIC DNA]</scope>
    <source>
        <strain evidence="3 4">DSM 15102</strain>
    </source>
</reference>
<feature type="transmembrane region" description="Helical" evidence="1">
    <location>
        <begin position="202"/>
        <end position="223"/>
    </location>
</feature>
<dbReference type="Pfam" id="PF09546">
    <property type="entry name" value="Spore_III_AE"/>
    <property type="match status" value="1"/>
</dbReference>
<feature type="transmembrane region" description="Helical" evidence="1">
    <location>
        <begin position="170"/>
        <end position="190"/>
    </location>
</feature>
<dbReference type="InterPro" id="IPR014194">
    <property type="entry name" value="Spore_III_AE"/>
</dbReference>
<feature type="transmembrane region" description="Helical" evidence="1">
    <location>
        <begin position="312"/>
        <end position="335"/>
    </location>
</feature>
<keyword evidence="4" id="KW-1185">Reference proteome</keyword>
<keyword evidence="1" id="KW-0812">Transmembrane</keyword>
<keyword evidence="1" id="KW-0472">Membrane</keyword>
<dbReference type="RefSeq" id="WP_087677770.1">
    <property type="nucleotide sequence ID" value="NZ_FUWV01000001.1"/>
</dbReference>